<dbReference type="SUPFAM" id="SSF56219">
    <property type="entry name" value="DNase I-like"/>
    <property type="match status" value="1"/>
</dbReference>
<dbReference type="GO" id="GO:0046872">
    <property type="term" value="F:metal ion binding"/>
    <property type="evidence" value="ECO:0007669"/>
    <property type="project" value="UniProtKB-KW"/>
</dbReference>
<protein>
    <recommendedName>
        <fullName evidence="7">Endonuclease/exonuclease/phosphatase domain-containing protein</fullName>
    </recommendedName>
</protein>
<dbReference type="GO" id="GO:0005634">
    <property type="term" value="C:nucleus"/>
    <property type="evidence" value="ECO:0007669"/>
    <property type="project" value="TreeGrafter"/>
</dbReference>
<keyword evidence="4" id="KW-0464">Manganese</keyword>
<dbReference type="GO" id="GO:0008081">
    <property type="term" value="F:phosphoric diester hydrolase activity"/>
    <property type="evidence" value="ECO:0007669"/>
    <property type="project" value="TreeGrafter"/>
</dbReference>
<dbReference type="InterPro" id="IPR036691">
    <property type="entry name" value="Endo/exonu/phosph_ase_sf"/>
</dbReference>
<sequence length="148" mass="17221">MQEETKILSLNINGLNSPQKRKKSFNKLNRMNLDIIAIHMVHVKEQHKHLLNYPKLGNRFASLSQYKKRVVVLYTKESIVAKQIYKDNEGRILIVKATLNQKRVVLVGIYAPNGGLEQFYRKLHNIIREIECDNICIMGDFNTITDKN</sequence>
<evidence type="ECO:0000256" key="5">
    <source>
        <dbReference type="PIRSR" id="PIRSR604808-3"/>
    </source>
</evidence>
<accession>A0A2D4IAJ4</accession>
<evidence type="ECO:0000256" key="4">
    <source>
        <dbReference type="PIRSR" id="PIRSR604808-2"/>
    </source>
</evidence>
<evidence type="ECO:0000256" key="2">
    <source>
        <dbReference type="ARBA" id="ARBA00022801"/>
    </source>
</evidence>
<dbReference type="GO" id="GO:0003906">
    <property type="term" value="F:DNA-(apurinic or apyrimidinic site) endonuclease activity"/>
    <property type="evidence" value="ECO:0007669"/>
    <property type="project" value="TreeGrafter"/>
</dbReference>
<dbReference type="GO" id="GO:0008311">
    <property type="term" value="F:double-stranded DNA 3'-5' DNA exonuclease activity"/>
    <property type="evidence" value="ECO:0007669"/>
    <property type="project" value="TreeGrafter"/>
</dbReference>
<feature type="binding site" evidence="4">
    <location>
        <position position="140"/>
    </location>
    <ligand>
        <name>Mg(2+)</name>
        <dbReference type="ChEBI" id="CHEBI:18420"/>
        <label>1</label>
    </ligand>
</feature>
<comment type="cofactor">
    <cofactor evidence="4">
        <name>Mg(2+)</name>
        <dbReference type="ChEBI" id="CHEBI:18420"/>
    </cofactor>
    <cofactor evidence="4">
        <name>Mn(2+)</name>
        <dbReference type="ChEBI" id="CHEBI:29035"/>
    </cofactor>
    <text evidence="4">Probably binds two magnesium or manganese ions per subunit.</text>
</comment>
<dbReference type="InterPro" id="IPR004808">
    <property type="entry name" value="AP_endonuc_1"/>
</dbReference>
<feature type="binding site" evidence="4">
    <location>
        <position position="142"/>
    </location>
    <ligand>
        <name>Mg(2+)</name>
        <dbReference type="ChEBI" id="CHEBI:18420"/>
        <label>1</label>
    </ligand>
</feature>
<dbReference type="PANTHER" id="PTHR22748">
    <property type="entry name" value="AP ENDONUCLEASE"/>
    <property type="match status" value="1"/>
</dbReference>
<name>A0A2D4IAJ4_MICLE</name>
<evidence type="ECO:0000256" key="1">
    <source>
        <dbReference type="ARBA" id="ARBA00022723"/>
    </source>
</evidence>
<evidence type="ECO:0008006" key="7">
    <source>
        <dbReference type="Google" id="ProtNLM"/>
    </source>
</evidence>
<dbReference type="PANTHER" id="PTHR22748:SF27">
    <property type="entry name" value="DNA-(APURINIC OR APYRIMIDINIC SITE) ENDONUCLEASE 2"/>
    <property type="match status" value="1"/>
</dbReference>
<organism evidence="6">
    <name type="scientific">Micrurus lemniscatus lemniscatus</name>
    <dbReference type="NCBI Taxonomy" id="129467"/>
    <lineage>
        <taxon>Eukaryota</taxon>
        <taxon>Metazoa</taxon>
        <taxon>Chordata</taxon>
        <taxon>Craniata</taxon>
        <taxon>Vertebrata</taxon>
        <taxon>Euteleostomi</taxon>
        <taxon>Lepidosauria</taxon>
        <taxon>Squamata</taxon>
        <taxon>Bifurcata</taxon>
        <taxon>Unidentata</taxon>
        <taxon>Episquamata</taxon>
        <taxon>Toxicofera</taxon>
        <taxon>Serpentes</taxon>
        <taxon>Colubroidea</taxon>
        <taxon>Elapidae</taxon>
        <taxon>Elapinae</taxon>
        <taxon>Micrurus</taxon>
    </lineage>
</organism>
<keyword evidence="2" id="KW-0378">Hydrolase</keyword>
<dbReference type="EMBL" id="IACK01083325">
    <property type="protein sequence ID" value="LAA81232.1"/>
    <property type="molecule type" value="Transcribed_RNA"/>
</dbReference>
<dbReference type="AlphaFoldDB" id="A0A2D4IAJ4"/>
<evidence type="ECO:0000313" key="6">
    <source>
        <dbReference type="EMBL" id="LAA81232.1"/>
    </source>
</evidence>
<dbReference type="Gene3D" id="3.60.10.10">
    <property type="entry name" value="Endonuclease/exonuclease/phosphatase"/>
    <property type="match status" value="1"/>
</dbReference>
<reference evidence="6" key="1">
    <citation type="submission" date="2017-07" db="EMBL/GenBank/DDBJ databases">
        <authorList>
            <person name="Mikheyev A."/>
            <person name="Grau M."/>
        </authorList>
    </citation>
    <scope>NUCLEOTIDE SEQUENCE</scope>
    <source>
        <tissue evidence="6">Venom_gland</tissue>
    </source>
</reference>
<keyword evidence="1 4" id="KW-0479">Metal-binding</keyword>
<keyword evidence="3 4" id="KW-0460">Magnesium</keyword>
<reference evidence="6" key="2">
    <citation type="submission" date="2017-11" db="EMBL/GenBank/DDBJ databases">
        <title>Coralsnake Venomics: Analyses of Venom Gland Transcriptomes and Proteomes of Six Brazilian Taxa.</title>
        <authorList>
            <person name="Aird S.D."/>
            <person name="Jorge da Silva N."/>
            <person name="Qiu L."/>
            <person name="Villar-Briones A."/>
            <person name="Aparecida-Saddi V."/>
            <person name="Campos-Telles M.P."/>
            <person name="Grau M."/>
            <person name="Mikheyev A.S."/>
        </authorList>
    </citation>
    <scope>NUCLEOTIDE SEQUENCE</scope>
    <source>
        <tissue evidence="6">Venom_gland</tissue>
    </source>
</reference>
<dbReference type="GO" id="GO:0006284">
    <property type="term" value="P:base-excision repair"/>
    <property type="evidence" value="ECO:0007669"/>
    <property type="project" value="TreeGrafter"/>
</dbReference>
<proteinExistence type="predicted"/>
<feature type="site" description="Transition state stabilizer" evidence="5">
    <location>
        <position position="142"/>
    </location>
</feature>
<feature type="binding site" evidence="4">
    <location>
        <position position="11"/>
    </location>
    <ligand>
        <name>Mg(2+)</name>
        <dbReference type="ChEBI" id="CHEBI:18420"/>
        <label>1</label>
    </ligand>
</feature>
<evidence type="ECO:0000256" key="3">
    <source>
        <dbReference type="ARBA" id="ARBA00022842"/>
    </source>
</evidence>